<evidence type="ECO:0000313" key="2">
    <source>
        <dbReference type="Proteomes" id="UP000078543"/>
    </source>
</evidence>
<dbReference type="Proteomes" id="UP000078543">
    <property type="component" value="Unassembled WGS sequence"/>
</dbReference>
<name>A0A178ML33_9PROT</name>
<dbReference type="EMBL" id="LWQU01000150">
    <property type="protein sequence ID" value="OAN49376.1"/>
    <property type="molecule type" value="Genomic_DNA"/>
</dbReference>
<dbReference type="STRING" id="1437059.A6A05_13940"/>
<reference evidence="1 2" key="1">
    <citation type="submission" date="2016-04" db="EMBL/GenBank/DDBJ databases">
        <title>Draft genome sequence of freshwater magnetotactic bacteria Magnetospirillum marisnigri SP-1 and Magnetospirillum moscoviense BB-1.</title>
        <authorList>
            <person name="Koziaeva V."/>
            <person name="Dziuba M.V."/>
            <person name="Ivanov T.M."/>
            <person name="Kuznetsov B."/>
            <person name="Grouzdev D.S."/>
        </authorList>
    </citation>
    <scope>NUCLEOTIDE SEQUENCE [LARGE SCALE GENOMIC DNA]</scope>
    <source>
        <strain evidence="1 2">BB-1</strain>
    </source>
</reference>
<sequence length="77" mass="8495">MSLFGRRARGDDVAPGDIFRKAGTYGGEWVVERVFEYPDIPRHVRMVEKSGARAMTVAVSMLFDPDCFTPISSGVQG</sequence>
<comment type="caution">
    <text evidence="1">The sequence shown here is derived from an EMBL/GenBank/DDBJ whole genome shotgun (WGS) entry which is preliminary data.</text>
</comment>
<proteinExistence type="predicted"/>
<dbReference type="OrthoDB" id="8450447at2"/>
<dbReference type="AlphaFoldDB" id="A0A178ML33"/>
<dbReference type="RefSeq" id="WP_068501710.1">
    <property type="nucleotide sequence ID" value="NZ_LWQU01000150.1"/>
</dbReference>
<gene>
    <name evidence="1" type="ORF">A6A05_13940</name>
</gene>
<evidence type="ECO:0000313" key="1">
    <source>
        <dbReference type="EMBL" id="OAN49376.1"/>
    </source>
</evidence>
<keyword evidence="2" id="KW-1185">Reference proteome</keyword>
<accession>A0A178ML33</accession>
<organism evidence="1 2">
    <name type="scientific">Magnetospirillum moscoviense</name>
    <dbReference type="NCBI Taxonomy" id="1437059"/>
    <lineage>
        <taxon>Bacteria</taxon>
        <taxon>Pseudomonadati</taxon>
        <taxon>Pseudomonadota</taxon>
        <taxon>Alphaproteobacteria</taxon>
        <taxon>Rhodospirillales</taxon>
        <taxon>Rhodospirillaceae</taxon>
        <taxon>Magnetospirillum</taxon>
    </lineage>
</organism>
<protein>
    <submittedName>
        <fullName evidence="1">Uncharacterized protein</fullName>
    </submittedName>
</protein>